<dbReference type="InterPro" id="IPR050214">
    <property type="entry name" value="Cys_Synth/Cystath_Beta-Synth"/>
</dbReference>
<dbReference type="InterPro" id="IPR001216">
    <property type="entry name" value="P-phosphate_BS"/>
</dbReference>
<evidence type="ECO:0000259" key="9">
    <source>
        <dbReference type="Pfam" id="PF00291"/>
    </source>
</evidence>
<evidence type="ECO:0000256" key="6">
    <source>
        <dbReference type="ARBA" id="ARBA00016985"/>
    </source>
</evidence>
<comment type="pathway">
    <text evidence="2">Siderophore biosynthesis.</text>
</comment>
<protein>
    <recommendedName>
        <fullName evidence="6">N-(2-amino-2-carboxyethyl)-L-glutamate synthase</fullName>
        <ecNumber evidence="5">2.5.1.140</ecNumber>
    </recommendedName>
</protein>
<dbReference type="CDD" id="cd01561">
    <property type="entry name" value="CBS_like"/>
    <property type="match status" value="1"/>
</dbReference>
<feature type="domain" description="Tryptophan synthase beta chain-like PALP" evidence="9">
    <location>
        <begin position="7"/>
        <end position="295"/>
    </location>
</feature>
<dbReference type="Gene3D" id="3.40.50.1100">
    <property type="match status" value="2"/>
</dbReference>
<dbReference type="EC" id="2.5.1.140" evidence="5"/>
<sequence length="329" mass="36768">MVNNILNKVGNTPVVSLPVTNEPNLNVFAKLEFYNPTGSVKDRAARYIISRLLNENTINKDTTLVESSSGNFGVALSAYAKLYGLKFICVIDKTTLPVNEMLIRLQGAEVIRITEPDDHGGYLMNRIKKVKEIIESTENVYWINQYANPLNAQAYYNSLGIEICLEAPRQKIDYLFMGISSGGTITGVSQRVRENYPKAKIVAVDVEGSIIFGGKAYKRFIPGIGSSMKPKILENAVIDDVVYVNEDETIDSCHELLEKHNLYAGGSSGSVYAGIKKYFKENKVDSQVNIMCVFADSGERYITTIYNDQWGEMVKEYNLNRHYAQPLAV</sequence>
<keyword evidence="8" id="KW-0663">Pyridoxal phosphate</keyword>
<dbReference type="Pfam" id="PF00291">
    <property type="entry name" value="PALP"/>
    <property type="match status" value="1"/>
</dbReference>
<keyword evidence="7" id="KW-0808">Transferase</keyword>
<evidence type="ECO:0000313" key="10">
    <source>
        <dbReference type="EMBL" id="GAA4115584.1"/>
    </source>
</evidence>
<dbReference type="NCBIfam" id="TIGR03945">
    <property type="entry name" value="PLP_SbnA_fam"/>
    <property type="match status" value="1"/>
</dbReference>
<evidence type="ECO:0000313" key="11">
    <source>
        <dbReference type="Proteomes" id="UP001500459"/>
    </source>
</evidence>
<evidence type="ECO:0000256" key="8">
    <source>
        <dbReference type="ARBA" id="ARBA00022898"/>
    </source>
</evidence>
<accession>A0ABP7XGT6</accession>
<dbReference type="RefSeq" id="WP_344926230.1">
    <property type="nucleotide sequence ID" value="NZ_BAABCW010000005.1"/>
</dbReference>
<gene>
    <name evidence="10" type="primary">sbnA</name>
    <name evidence="10" type="ORF">GCM10022393_15750</name>
</gene>
<organism evidence="10 11">
    <name type="scientific">Aquimarina addita</name>
    <dbReference type="NCBI Taxonomy" id="870485"/>
    <lineage>
        <taxon>Bacteria</taxon>
        <taxon>Pseudomonadati</taxon>
        <taxon>Bacteroidota</taxon>
        <taxon>Flavobacteriia</taxon>
        <taxon>Flavobacteriales</taxon>
        <taxon>Flavobacteriaceae</taxon>
        <taxon>Aquimarina</taxon>
    </lineage>
</organism>
<evidence type="ECO:0000256" key="5">
    <source>
        <dbReference type="ARBA" id="ARBA00012331"/>
    </source>
</evidence>
<dbReference type="InterPro" id="IPR023927">
    <property type="entry name" value="SbnA"/>
</dbReference>
<proteinExistence type="inferred from homology"/>
<comment type="subunit">
    <text evidence="4">Homodimer.</text>
</comment>
<comment type="caution">
    <text evidence="10">The sequence shown here is derived from an EMBL/GenBank/DDBJ whole genome shotgun (WGS) entry which is preliminary data.</text>
</comment>
<evidence type="ECO:0000256" key="1">
    <source>
        <dbReference type="ARBA" id="ARBA00001933"/>
    </source>
</evidence>
<comment type="similarity">
    <text evidence="3">Belongs to the cysteine synthase/cystathionine beta-synthase family. SbnA subfamily.</text>
</comment>
<dbReference type="EMBL" id="BAABCW010000005">
    <property type="protein sequence ID" value="GAA4115584.1"/>
    <property type="molecule type" value="Genomic_DNA"/>
</dbReference>
<dbReference type="InterPro" id="IPR036052">
    <property type="entry name" value="TrpB-like_PALP_sf"/>
</dbReference>
<evidence type="ECO:0000256" key="3">
    <source>
        <dbReference type="ARBA" id="ARBA00008519"/>
    </source>
</evidence>
<dbReference type="PROSITE" id="PS00901">
    <property type="entry name" value="CYS_SYNTHASE"/>
    <property type="match status" value="1"/>
</dbReference>
<dbReference type="Proteomes" id="UP001500459">
    <property type="component" value="Unassembled WGS sequence"/>
</dbReference>
<keyword evidence="11" id="KW-1185">Reference proteome</keyword>
<dbReference type="InterPro" id="IPR001926">
    <property type="entry name" value="TrpB-like_PALP"/>
</dbReference>
<evidence type="ECO:0000256" key="7">
    <source>
        <dbReference type="ARBA" id="ARBA00022679"/>
    </source>
</evidence>
<dbReference type="PANTHER" id="PTHR10314">
    <property type="entry name" value="CYSTATHIONINE BETA-SYNTHASE"/>
    <property type="match status" value="1"/>
</dbReference>
<evidence type="ECO:0000256" key="4">
    <source>
        <dbReference type="ARBA" id="ARBA00011738"/>
    </source>
</evidence>
<comment type="cofactor">
    <cofactor evidence="1">
        <name>pyridoxal 5'-phosphate</name>
        <dbReference type="ChEBI" id="CHEBI:597326"/>
    </cofactor>
</comment>
<reference evidence="11" key="1">
    <citation type="journal article" date="2019" name="Int. J. Syst. Evol. Microbiol.">
        <title>The Global Catalogue of Microorganisms (GCM) 10K type strain sequencing project: providing services to taxonomists for standard genome sequencing and annotation.</title>
        <authorList>
            <consortium name="The Broad Institute Genomics Platform"/>
            <consortium name="The Broad Institute Genome Sequencing Center for Infectious Disease"/>
            <person name="Wu L."/>
            <person name="Ma J."/>
        </authorList>
    </citation>
    <scope>NUCLEOTIDE SEQUENCE [LARGE SCALE GENOMIC DNA]</scope>
    <source>
        <strain evidence="11">JCM 17106</strain>
    </source>
</reference>
<dbReference type="SUPFAM" id="SSF53686">
    <property type="entry name" value="Tryptophan synthase beta subunit-like PLP-dependent enzymes"/>
    <property type="match status" value="1"/>
</dbReference>
<evidence type="ECO:0000256" key="2">
    <source>
        <dbReference type="ARBA" id="ARBA00004924"/>
    </source>
</evidence>
<name>A0ABP7XGT6_9FLAO</name>